<gene>
    <name evidence="1" type="ORF">F503_08062</name>
</gene>
<protein>
    <submittedName>
        <fullName evidence="1">Uncharacterized protein</fullName>
    </submittedName>
</protein>
<dbReference type="Proteomes" id="UP000016923">
    <property type="component" value="Unassembled WGS sequence"/>
</dbReference>
<sequence>MIAKPPTPSPQILLVQTAAFPQTPVVFLHRDHCLSRTASLFVSPLVELPPKRIDSKGFKSCYLGYAKGRLGGIARHGKQARHRMVVAHSSRTLRELGSKYRYIGPAARLPSIHAHPSNSITRHCLTLPRRPYSRSPGLVPPHFG</sequence>
<proteinExistence type="predicted"/>
<dbReference type="EMBL" id="KE148151">
    <property type="protein sequence ID" value="EPE07411.1"/>
    <property type="molecule type" value="Genomic_DNA"/>
</dbReference>
<evidence type="ECO:0000313" key="1">
    <source>
        <dbReference type="EMBL" id="EPE07411.1"/>
    </source>
</evidence>
<accession>S3C699</accession>
<evidence type="ECO:0000313" key="2">
    <source>
        <dbReference type="Proteomes" id="UP000016923"/>
    </source>
</evidence>
<keyword evidence="2" id="KW-1185">Reference proteome</keyword>
<dbReference type="HOGENOM" id="CLU_1797055_0_0_1"/>
<organism evidence="1 2">
    <name type="scientific">Ophiostoma piceae (strain UAMH 11346)</name>
    <name type="common">Sap stain fungus</name>
    <dbReference type="NCBI Taxonomy" id="1262450"/>
    <lineage>
        <taxon>Eukaryota</taxon>
        <taxon>Fungi</taxon>
        <taxon>Dikarya</taxon>
        <taxon>Ascomycota</taxon>
        <taxon>Pezizomycotina</taxon>
        <taxon>Sordariomycetes</taxon>
        <taxon>Sordariomycetidae</taxon>
        <taxon>Ophiostomatales</taxon>
        <taxon>Ophiostomataceae</taxon>
        <taxon>Ophiostoma</taxon>
    </lineage>
</organism>
<reference evidence="1 2" key="1">
    <citation type="journal article" date="2013" name="BMC Genomics">
        <title>The genome and transcriptome of the pine saprophyte Ophiostoma piceae, and a comparison with the bark beetle-associated pine pathogen Grosmannia clavigera.</title>
        <authorList>
            <person name="Haridas S."/>
            <person name="Wang Y."/>
            <person name="Lim L."/>
            <person name="Massoumi Alamouti S."/>
            <person name="Jackman S."/>
            <person name="Docking R."/>
            <person name="Robertson G."/>
            <person name="Birol I."/>
            <person name="Bohlmann J."/>
            <person name="Breuil C."/>
        </authorList>
    </citation>
    <scope>NUCLEOTIDE SEQUENCE [LARGE SCALE GENOMIC DNA]</scope>
    <source>
        <strain evidence="1 2">UAMH 11346</strain>
    </source>
</reference>
<dbReference type="VEuPathDB" id="FungiDB:F503_08062"/>
<name>S3C699_OPHP1</name>
<dbReference type="AlphaFoldDB" id="S3C699"/>